<dbReference type="EMBL" id="JARVKM010000067">
    <property type="protein sequence ID" value="KAK9772039.1"/>
    <property type="molecule type" value="Genomic_DNA"/>
</dbReference>
<keyword evidence="1" id="KW-1133">Transmembrane helix</keyword>
<accession>A0ABR2XE21</accession>
<keyword evidence="3" id="KW-1185">Reference proteome</keyword>
<protein>
    <submittedName>
        <fullName evidence="2">Uncharacterized protein</fullName>
    </submittedName>
</protein>
<organism evidence="2 3">
    <name type="scientific">Seiridium cardinale</name>
    <dbReference type="NCBI Taxonomy" id="138064"/>
    <lineage>
        <taxon>Eukaryota</taxon>
        <taxon>Fungi</taxon>
        <taxon>Dikarya</taxon>
        <taxon>Ascomycota</taxon>
        <taxon>Pezizomycotina</taxon>
        <taxon>Sordariomycetes</taxon>
        <taxon>Xylariomycetidae</taxon>
        <taxon>Amphisphaeriales</taxon>
        <taxon>Sporocadaceae</taxon>
        <taxon>Seiridium</taxon>
    </lineage>
</organism>
<dbReference type="Proteomes" id="UP001465668">
    <property type="component" value="Unassembled WGS sequence"/>
</dbReference>
<proteinExistence type="predicted"/>
<gene>
    <name evidence="2" type="ORF">SCAR479_11358</name>
</gene>
<evidence type="ECO:0000313" key="3">
    <source>
        <dbReference type="Proteomes" id="UP001465668"/>
    </source>
</evidence>
<evidence type="ECO:0000256" key="1">
    <source>
        <dbReference type="SAM" id="Phobius"/>
    </source>
</evidence>
<evidence type="ECO:0000313" key="2">
    <source>
        <dbReference type="EMBL" id="KAK9772039.1"/>
    </source>
</evidence>
<feature type="transmembrane region" description="Helical" evidence="1">
    <location>
        <begin position="12"/>
        <end position="31"/>
    </location>
</feature>
<sequence length="363" mass="40275">MWNCRDGQQGLTACRAVSFFATFILVFLLGYGHSFPLNSDEDLGFIIAGALKLDSVELAVHDIHNRSEIHAALQARVLGGNINNPTWAQRQQTGRRMFCFIIQPLLFLLWCLMNGVNAAQSQFVFDDLASYGWEILDMGDEAAKDEYRDHINDLYTGFGFNRANDDGWGAVHMSEWPEDAVDQHEPTMGQYQVISNGAEGYIVACNSYSPQERVNDAGEGTVPNLAKWSDTVPLVWQNKHAGATLNYVVRAYIANINTRKIMYEALVATGHTTLPAWPGADITITNADDPNAAAFWGLLGSYHAAAPAYMLAQHKGIFGQKTINHIRIWSEDTDWPVSSAQADLEEMLPNMLLYVEDAPAQEA</sequence>
<name>A0ABR2XE21_9PEZI</name>
<comment type="caution">
    <text evidence="2">The sequence shown here is derived from an EMBL/GenBank/DDBJ whole genome shotgun (WGS) entry which is preliminary data.</text>
</comment>
<keyword evidence="1" id="KW-0472">Membrane</keyword>
<reference evidence="2 3" key="1">
    <citation type="submission" date="2024-02" db="EMBL/GenBank/DDBJ databases">
        <title>First draft genome assembly of two strains of Seiridium cardinale.</title>
        <authorList>
            <person name="Emiliani G."/>
            <person name="Scali E."/>
        </authorList>
    </citation>
    <scope>NUCLEOTIDE SEQUENCE [LARGE SCALE GENOMIC DNA]</scope>
    <source>
        <strain evidence="2 3">BM-138-000479</strain>
    </source>
</reference>
<keyword evidence="1" id="KW-0812">Transmembrane</keyword>